<dbReference type="EMBL" id="KN832883">
    <property type="protein sequence ID" value="KIM96689.1"/>
    <property type="molecule type" value="Genomic_DNA"/>
</dbReference>
<dbReference type="InterPro" id="IPR007219">
    <property type="entry name" value="XnlR_reg_dom"/>
</dbReference>
<proteinExistence type="predicted"/>
<dbReference type="GO" id="GO:0003677">
    <property type="term" value="F:DNA binding"/>
    <property type="evidence" value="ECO:0007669"/>
    <property type="project" value="InterPro"/>
</dbReference>
<dbReference type="GO" id="GO:0005634">
    <property type="term" value="C:nucleus"/>
    <property type="evidence" value="ECO:0007669"/>
    <property type="project" value="UniProtKB-SubCell"/>
</dbReference>
<evidence type="ECO:0000313" key="6">
    <source>
        <dbReference type="Proteomes" id="UP000054321"/>
    </source>
</evidence>
<keyword evidence="2" id="KW-0479">Metal-binding</keyword>
<dbReference type="GO" id="GO:0006351">
    <property type="term" value="P:DNA-templated transcription"/>
    <property type="evidence" value="ECO:0007669"/>
    <property type="project" value="InterPro"/>
</dbReference>
<dbReference type="PANTHER" id="PTHR31001:SF77">
    <property type="entry name" value="TRANSCRIPTION FACTOR, PUTATIVE (AFU_ORTHOLOGUE AFUA_3G12940)-RELATED"/>
    <property type="match status" value="1"/>
</dbReference>
<reference evidence="6" key="2">
    <citation type="submission" date="2015-01" db="EMBL/GenBank/DDBJ databases">
        <title>Evolutionary Origins and Diversification of the Mycorrhizal Mutualists.</title>
        <authorList>
            <consortium name="DOE Joint Genome Institute"/>
            <consortium name="Mycorrhizal Genomics Consortium"/>
            <person name="Kohler A."/>
            <person name="Kuo A."/>
            <person name="Nagy L.G."/>
            <person name="Floudas D."/>
            <person name="Copeland A."/>
            <person name="Barry K.W."/>
            <person name="Cichocki N."/>
            <person name="Veneault-Fourrey C."/>
            <person name="LaButti K."/>
            <person name="Lindquist E.A."/>
            <person name="Lipzen A."/>
            <person name="Lundell T."/>
            <person name="Morin E."/>
            <person name="Murat C."/>
            <person name="Riley R."/>
            <person name="Ohm R."/>
            <person name="Sun H."/>
            <person name="Tunlid A."/>
            <person name="Henrissat B."/>
            <person name="Grigoriev I.V."/>
            <person name="Hibbett D.S."/>
            <person name="Martin F."/>
        </authorList>
    </citation>
    <scope>NUCLEOTIDE SEQUENCE [LARGE SCALE GENOMIC DNA]</scope>
    <source>
        <strain evidence="6">Zn</strain>
    </source>
</reference>
<sequence length="602" mass="68286">MKKNYRHHHALPPVSSAAGITPAPHQYSCLTCRSRKIKCDRAIVGCISCKKSHVPCVYASRRTQRSQKLQQVVTRRPLAPAVAGHAEELVAAGTSSSVQYRHCRKRDPLTPISCSNDNDNYGGDEDDDCDDLLVPREMRDRFFQSRQDIRQSDEGRLFVSQGKSRYINRLKSNQVATFERVLSAQQTGEEGDLSYTSLSSELLETADPDDGFNGSSLFNGSNLERDLRHYYPSTEIANLLWQSYVHNVDILVKIIYKPAVEVLIMSHTKDSNGIGASTEALLFAIYFASVTSLSSEECLNIHHEERGLLVRRYRYALEQALAKTGLLTSQEIEVLQAIILLLTFAPSKDTRLTWMLTGMAVRIAQAMGMRRDSMLLSLSTVDIEVRRRVWWALCLLDSRISEDCGLDCNIPTTTDTKPPLHVNDSDIDVAGTEILILRTGFSEMTISLIKIEVAEVGLKLKLWRDRTTPMCFEKMEKLVRDINIRYESTNFKYLDTSLHLHHLVDLGTRLMIAKLWRTVYNHSRSIRAPLGGEEVNERLLECNTEVVDMARQLPERSAKFGWFFCKYMLWHAIVFLFVELYNGNEGTAIDRAWSSGGSIWGF</sequence>
<dbReference type="InParanoid" id="A0A0C3GZX4"/>
<reference evidence="5 6" key="1">
    <citation type="submission" date="2014-04" db="EMBL/GenBank/DDBJ databases">
        <authorList>
            <consortium name="DOE Joint Genome Institute"/>
            <person name="Kuo A."/>
            <person name="Martino E."/>
            <person name="Perotto S."/>
            <person name="Kohler A."/>
            <person name="Nagy L.G."/>
            <person name="Floudas D."/>
            <person name="Copeland A."/>
            <person name="Barry K.W."/>
            <person name="Cichocki N."/>
            <person name="Veneault-Fourrey C."/>
            <person name="LaButti K."/>
            <person name="Lindquist E.A."/>
            <person name="Lipzen A."/>
            <person name="Lundell T."/>
            <person name="Morin E."/>
            <person name="Murat C."/>
            <person name="Sun H."/>
            <person name="Tunlid A."/>
            <person name="Henrissat B."/>
            <person name="Grigoriev I.V."/>
            <person name="Hibbett D.S."/>
            <person name="Martin F."/>
            <person name="Nordberg H.P."/>
            <person name="Cantor M.N."/>
            <person name="Hua S.X."/>
        </authorList>
    </citation>
    <scope>NUCLEOTIDE SEQUENCE [LARGE SCALE GENOMIC DNA]</scope>
    <source>
        <strain evidence="5 6">Zn</strain>
    </source>
</reference>
<dbReference type="HOGENOM" id="CLU_004083_7_2_1"/>
<protein>
    <recommendedName>
        <fullName evidence="4">Zn(2)-C6 fungal-type domain-containing protein</fullName>
    </recommendedName>
</protein>
<evidence type="ECO:0000256" key="2">
    <source>
        <dbReference type="ARBA" id="ARBA00022723"/>
    </source>
</evidence>
<dbReference type="OrthoDB" id="424974at2759"/>
<dbReference type="InterPro" id="IPR050613">
    <property type="entry name" value="Sec_Metabolite_Reg"/>
</dbReference>
<dbReference type="GO" id="GO:0000981">
    <property type="term" value="F:DNA-binding transcription factor activity, RNA polymerase II-specific"/>
    <property type="evidence" value="ECO:0007669"/>
    <property type="project" value="InterPro"/>
</dbReference>
<dbReference type="SMART" id="SM00906">
    <property type="entry name" value="Fungal_trans"/>
    <property type="match status" value="1"/>
</dbReference>
<dbReference type="PROSITE" id="PS00463">
    <property type="entry name" value="ZN2_CY6_FUNGAL_1"/>
    <property type="match status" value="1"/>
</dbReference>
<name>A0A0C3GZX4_OIDMZ</name>
<dbReference type="SMART" id="SM00066">
    <property type="entry name" value="GAL4"/>
    <property type="match status" value="1"/>
</dbReference>
<dbReference type="InterPro" id="IPR001138">
    <property type="entry name" value="Zn2Cys6_DnaBD"/>
</dbReference>
<dbReference type="Pfam" id="PF04082">
    <property type="entry name" value="Fungal_trans"/>
    <property type="match status" value="1"/>
</dbReference>
<dbReference type="PROSITE" id="PS50048">
    <property type="entry name" value="ZN2_CY6_FUNGAL_2"/>
    <property type="match status" value="1"/>
</dbReference>
<dbReference type="CDD" id="cd12148">
    <property type="entry name" value="fungal_TF_MHR"/>
    <property type="match status" value="1"/>
</dbReference>
<dbReference type="Gene3D" id="4.10.240.10">
    <property type="entry name" value="Zn(2)-C6 fungal-type DNA-binding domain"/>
    <property type="match status" value="1"/>
</dbReference>
<dbReference type="CDD" id="cd00067">
    <property type="entry name" value="GAL4"/>
    <property type="match status" value="1"/>
</dbReference>
<feature type="domain" description="Zn(2)-C6 fungal-type" evidence="4">
    <location>
        <begin position="28"/>
        <end position="58"/>
    </location>
</feature>
<evidence type="ECO:0000256" key="3">
    <source>
        <dbReference type="ARBA" id="ARBA00023242"/>
    </source>
</evidence>
<keyword evidence="3" id="KW-0539">Nucleus</keyword>
<accession>A0A0C3GZX4</accession>
<dbReference type="SUPFAM" id="SSF57701">
    <property type="entry name" value="Zn2/Cys6 DNA-binding domain"/>
    <property type="match status" value="1"/>
</dbReference>
<organism evidence="5 6">
    <name type="scientific">Oidiodendron maius (strain Zn)</name>
    <dbReference type="NCBI Taxonomy" id="913774"/>
    <lineage>
        <taxon>Eukaryota</taxon>
        <taxon>Fungi</taxon>
        <taxon>Dikarya</taxon>
        <taxon>Ascomycota</taxon>
        <taxon>Pezizomycotina</taxon>
        <taxon>Leotiomycetes</taxon>
        <taxon>Leotiomycetes incertae sedis</taxon>
        <taxon>Myxotrichaceae</taxon>
        <taxon>Oidiodendron</taxon>
    </lineage>
</organism>
<dbReference type="AlphaFoldDB" id="A0A0C3GZX4"/>
<dbReference type="InterPro" id="IPR036864">
    <property type="entry name" value="Zn2-C6_fun-type_DNA-bd_sf"/>
</dbReference>
<evidence type="ECO:0000256" key="1">
    <source>
        <dbReference type="ARBA" id="ARBA00004123"/>
    </source>
</evidence>
<evidence type="ECO:0000313" key="5">
    <source>
        <dbReference type="EMBL" id="KIM96689.1"/>
    </source>
</evidence>
<keyword evidence="6" id="KW-1185">Reference proteome</keyword>
<dbReference type="GO" id="GO:0008270">
    <property type="term" value="F:zinc ion binding"/>
    <property type="evidence" value="ECO:0007669"/>
    <property type="project" value="InterPro"/>
</dbReference>
<dbReference type="PANTHER" id="PTHR31001">
    <property type="entry name" value="UNCHARACTERIZED TRANSCRIPTIONAL REGULATORY PROTEIN"/>
    <property type="match status" value="1"/>
</dbReference>
<comment type="subcellular location">
    <subcellularLocation>
        <location evidence="1">Nucleus</location>
    </subcellularLocation>
</comment>
<gene>
    <name evidence="5" type="ORF">OIDMADRAFT_32616</name>
</gene>
<evidence type="ECO:0000259" key="4">
    <source>
        <dbReference type="PROSITE" id="PS50048"/>
    </source>
</evidence>
<dbReference type="Pfam" id="PF00172">
    <property type="entry name" value="Zn_clus"/>
    <property type="match status" value="1"/>
</dbReference>
<dbReference type="Proteomes" id="UP000054321">
    <property type="component" value="Unassembled WGS sequence"/>
</dbReference>